<dbReference type="AlphaFoldDB" id="A0AB39DVV4"/>
<reference evidence="1" key="1">
    <citation type="submission" date="2024-05" db="EMBL/GenBank/DDBJ databases">
        <authorList>
            <person name="Luo Y.-C."/>
            <person name="Nicholds J."/>
            <person name="Mortimer T."/>
            <person name="Maboni G."/>
        </authorList>
    </citation>
    <scope>NUCLEOTIDE SEQUENCE</scope>
    <source>
        <strain evidence="2">143769</strain>
        <strain evidence="1">148131</strain>
    </source>
</reference>
<evidence type="ECO:0000313" key="2">
    <source>
        <dbReference type="EMBL" id="XDJ75972.1"/>
    </source>
</evidence>
<evidence type="ECO:0000313" key="1">
    <source>
        <dbReference type="EMBL" id="XDJ58154.1"/>
    </source>
</evidence>
<dbReference type="EMBL" id="CP158265">
    <property type="protein sequence ID" value="XDJ75972.1"/>
    <property type="molecule type" value="Genomic_DNA"/>
</dbReference>
<accession>A0AB39DVV4</accession>
<protein>
    <submittedName>
        <fullName evidence="1">Uncharacterized protein</fullName>
    </submittedName>
</protein>
<proteinExistence type="predicted"/>
<name>A0AB39DVV4_9BURK</name>
<organism evidence="1">
    <name type="scientific">Castellaniella ginsengisoli</name>
    <dbReference type="NCBI Taxonomy" id="546114"/>
    <lineage>
        <taxon>Bacteria</taxon>
        <taxon>Pseudomonadati</taxon>
        <taxon>Pseudomonadota</taxon>
        <taxon>Betaproteobacteria</taxon>
        <taxon>Burkholderiales</taxon>
        <taxon>Alcaligenaceae</taxon>
        <taxon>Castellaniella</taxon>
    </lineage>
</organism>
<dbReference type="EMBL" id="CP158258">
    <property type="protein sequence ID" value="XDJ58154.1"/>
    <property type="molecule type" value="Genomic_DNA"/>
</dbReference>
<sequence length="101" mass="11805">MTTETVLTEVERLLILKRVNKEVNLLPNPFPYLERIAIDIEQAVLQSPEVQALRKDADRYRHLRDEVGLCPYDIFNAWWMSDHGNPQTIDEAIDISMEQKP</sequence>
<gene>
    <name evidence="1" type="ORF">ABRY90_12970</name>
    <name evidence="2" type="ORF">ABRZ10_07125</name>
</gene>
<dbReference type="RefSeq" id="WP_368647991.1">
    <property type="nucleotide sequence ID" value="NZ_CP158258.1"/>
</dbReference>